<organism evidence="1 2">
    <name type="scientific">Phocaeicola vulgatus</name>
    <name type="common">Bacteroides vulgatus</name>
    <dbReference type="NCBI Taxonomy" id="821"/>
    <lineage>
        <taxon>Bacteria</taxon>
        <taxon>Pseudomonadati</taxon>
        <taxon>Bacteroidota</taxon>
        <taxon>Bacteroidia</taxon>
        <taxon>Bacteroidales</taxon>
        <taxon>Bacteroidaceae</taxon>
        <taxon>Phocaeicola</taxon>
    </lineage>
</organism>
<dbReference type="AlphaFoldDB" id="A0A6I0HYX5"/>
<comment type="caution">
    <text evidence="1">The sequence shown here is derived from an EMBL/GenBank/DDBJ whole genome shotgun (WGS) entry which is preliminary data.</text>
</comment>
<accession>A0A6I0HYX5</accession>
<dbReference type="Gene3D" id="3.30.420.240">
    <property type="match status" value="1"/>
</dbReference>
<sequence>MGTNDERKKLISEIIAYWSKDWNKFVRDALCARLDHDQQSIIESVQHNPMTAVASGTSRGKDFVAACASLCFMYLTPRFNERGILVGNTKVAMTAPTGRQVKNIMTPEIRRLIRAARTKFPFCCPGRLVADDIRTDYEEWFLTGFKADDNATESWSGFHAANTMFVITEASGISEIVYNAIEGNLQGNSRMLIVFNPNVTTGYAARAMKSDRFAKFRLSSLNAENVVKKQIVIPGQVDYEWVKDKVINWCSPIQQADFNEGEGDFNWEGKLYRPNDLFRVKVLGMFPKVSEDVLIPYEWIEIANRNWQELQENGFIPAKSCKLGVDVAGMGRDNSVLCPRYGNYVSQFEVHQSAGRADHMHVVGMMIPYLKKKGAKAFIDTIGEGAGVYSRLLEEKFTNAFSCKYSEGADGLHDITGEYEFANMRAYLYWALRDWLNPKNGFGASLPPCDQLMEEATETKWKFLSNGKIIIEPKEDIKKRIKRSPDYMDALANTFYPRDYSFISDEELLKDFL</sequence>
<proteinExistence type="predicted"/>
<name>A0A6I0HYX5_PHOVU</name>
<evidence type="ECO:0008006" key="3">
    <source>
        <dbReference type="Google" id="ProtNLM"/>
    </source>
</evidence>
<reference evidence="1 2" key="1">
    <citation type="journal article" date="2019" name="Nat. Med.">
        <title>A library of human gut bacterial isolates paired with longitudinal multiomics data enables mechanistic microbiome research.</title>
        <authorList>
            <person name="Poyet M."/>
            <person name="Groussin M."/>
            <person name="Gibbons S.M."/>
            <person name="Avila-Pacheco J."/>
            <person name="Jiang X."/>
            <person name="Kearney S.M."/>
            <person name="Perrotta A.R."/>
            <person name="Berdy B."/>
            <person name="Zhao S."/>
            <person name="Lieberman T.D."/>
            <person name="Swanson P.K."/>
            <person name="Smith M."/>
            <person name="Roesemann S."/>
            <person name="Alexander J.E."/>
            <person name="Rich S.A."/>
            <person name="Livny J."/>
            <person name="Vlamakis H."/>
            <person name="Clish C."/>
            <person name="Bullock K."/>
            <person name="Deik A."/>
            <person name="Scott J."/>
            <person name="Pierce K.A."/>
            <person name="Xavier R.J."/>
            <person name="Alm E.J."/>
        </authorList>
    </citation>
    <scope>NUCLEOTIDE SEQUENCE [LARGE SCALE GENOMIC DNA]</scope>
    <source>
        <strain evidence="1 2">BIOML-A5</strain>
    </source>
</reference>
<protein>
    <recommendedName>
        <fullName evidence="3">Terminase</fullName>
    </recommendedName>
</protein>
<dbReference type="RefSeq" id="WP_151849723.1">
    <property type="nucleotide sequence ID" value="NZ_JANUKW010000004.1"/>
</dbReference>
<gene>
    <name evidence="1" type="ORF">GAS29_17435</name>
</gene>
<dbReference type="EMBL" id="WCWW01000047">
    <property type="protein sequence ID" value="KAB3853206.1"/>
    <property type="molecule type" value="Genomic_DNA"/>
</dbReference>
<evidence type="ECO:0000313" key="2">
    <source>
        <dbReference type="Proteomes" id="UP000441522"/>
    </source>
</evidence>
<evidence type="ECO:0000313" key="1">
    <source>
        <dbReference type="EMBL" id="KAB3853206.1"/>
    </source>
</evidence>
<dbReference type="Proteomes" id="UP000441522">
    <property type="component" value="Unassembled WGS sequence"/>
</dbReference>